<organism evidence="2 3">
    <name type="scientific">Parasedimentitalea maritima</name>
    <dbReference type="NCBI Taxonomy" id="2578117"/>
    <lineage>
        <taxon>Bacteria</taxon>
        <taxon>Pseudomonadati</taxon>
        <taxon>Pseudomonadota</taxon>
        <taxon>Alphaproteobacteria</taxon>
        <taxon>Rhodobacterales</taxon>
        <taxon>Paracoccaceae</taxon>
        <taxon>Parasedimentitalea</taxon>
    </lineage>
</organism>
<comment type="caution">
    <text evidence="2">The sequence shown here is derived from an EMBL/GenBank/DDBJ whole genome shotgun (WGS) entry which is preliminary data.</text>
</comment>
<feature type="transmembrane region" description="Helical" evidence="1">
    <location>
        <begin position="106"/>
        <end position="123"/>
    </location>
</feature>
<sequence length="124" mass="13247">MITNSFDRRLNRIQWQPSAVPTPEIVDGILNVRPMPDLRGAALTLFGAILGILIGVGLKGMVIPGTTWGPNSGLTGAIVGSLSFAGLGLSVPLAALGAYWHKRRPWLLQFSSMNLLMIVVILLS</sequence>
<evidence type="ECO:0000256" key="1">
    <source>
        <dbReference type="SAM" id="Phobius"/>
    </source>
</evidence>
<dbReference type="AlphaFoldDB" id="A0A6A4RF60"/>
<evidence type="ECO:0000313" key="3">
    <source>
        <dbReference type="Proteomes" id="UP000441586"/>
    </source>
</evidence>
<gene>
    <name evidence="2" type="ORF">GP644_15395</name>
</gene>
<dbReference type="EMBL" id="WSFO01000009">
    <property type="protein sequence ID" value="KAE9628563.1"/>
    <property type="molecule type" value="Genomic_DNA"/>
</dbReference>
<evidence type="ECO:0000313" key="2">
    <source>
        <dbReference type="EMBL" id="KAE9628563.1"/>
    </source>
</evidence>
<dbReference type="Proteomes" id="UP000441586">
    <property type="component" value="Unassembled WGS sequence"/>
</dbReference>
<name>A0A6A4RF60_9RHOB</name>
<keyword evidence="1" id="KW-0812">Transmembrane</keyword>
<keyword evidence="1" id="KW-1133">Transmembrane helix</keyword>
<accession>A0A6A4RF60</accession>
<proteinExistence type="predicted"/>
<feature type="transmembrane region" description="Helical" evidence="1">
    <location>
        <begin position="40"/>
        <end position="58"/>
    </location>
</feature>
<reference evidence="2 3" key="1">
    <citation type="submission" date="2019-12" db="EMBL/GenBank/DDBJ databases">
        <authorList>
            <person name="Zhang Y.-J."/>
        </authorList>
    </citation>
    <scope>NUCLEOTIDE SEQUENCE [LARGE SCALE GENOMIC DNA]</scope>
    <source>
        <strain evidence="2 3">H18S-6</strain>
    </source>
</reference>
<feature type="transmembrane region" description="Helical" evidence="1">
    <location>
        <begin position="78"/>
        <end position="99"/>
    </location>
</feature>
<protein>
    <submittedName>
        <fullName evidence="2">Uncharacterized protein</fullName>
    </submittedName>
</protein>
<keyword evidence="1" id="KW-0472">Membrane</keyword>
<dbReference type="RefSeq" id="WP_158980290.1">
    <property type="nucleotide sequence ID" value="NZ_WSFO01000009.1"/>
</dbReference>